<evidence type="ECO:0008006" key="3">
    <source>
        <dbReference type="Google" id="ProtNLM"/>
    </source>
</evidence>
<evidence type="ECO:0000313" key="2">
    <source>
        <dbReference type="Proteomes" id="UP000603912"/>
    </source>
</evidence>
<name>A0A917I5Z7_9HYPH</name>
<dbReference type="Gene3D" id="2.30.110.50">
    <property type="match status" value="1"/>
</dbReference>
<gene>
    <name evidence="1" type="ORF">GCM10007036_14530</name>
</gene>
<dbReference type="Gene3D" id="4.10.220.110">
    <property type="match status" value="1"/>
</dbReference>
<evidence type="ECO:0000313" key="1">
    <source>
        <dbReference type="EMBL" id="GGH14908.1"/>
    </source>
</evidence>
<dbReference type="EMBL" id="BMES01000001">
    <property type="protein sequence ID" value="GGH14908.1"/>
    <property type="molecule type" value="Genomic_DNA"/>
</dbReference>
<proteinExistence type="predicted"/>
<dbReference type="RefSeq" id="WP_188516987.1">
    <property type="nucleotide sequence ID" value="NZ_BMES01000001.1"/>
</dbReference>
<dbReference type="SUPFAM" id="SSF69279">
    <property type="entry name" value="Phage tail proteins"/>
    <property type="match status" value="1"/>
</dbReference>
<accession>A0A917I5Z7</accession>
<dbReference type="Pfam" id="PF05954">
    <property type="entry name" value="Phage_GPD"/>
    <property type="match status" value="1"/>
</dbReference>
<reference evidence="1" key="2">
    <citation type="submission" date="2020-09" db="EMBL/GenBank/DDBJ databases">
        <authorList>
            <person name="Sun Q."/>
            <person name="Zhou Y."/>
        </authorList>
    </citation>
    <scope>NUCLEOTIDE SEQUENCE</scope>
    <source>
        <strain evidence="1">CGMCC 1.12214</strain>
    </source>
</reference>
<sequence length="348" mass="38685">MGELRKPRAWLVVNGQSIPCMDADATVTTLSSSDTFSASIPLGALPEGMDEAFWADEPEIKAQMVFATDPSGSDRKVLVDGKITQVDIEWGARMLRVNGKDATADLLHAKSNEKFLNQKAEEIVKTIAGRHGLSVETDGQTNKAGKTYQIDWNKLTDLHSEAAILQHLADIEGKVWFVNGQKLTFKKADDDSLPAFQVQYVAPTAQSYEQGTFIRLRTLRNVELAKKVKVNVRSWNTKSKEVVKSEKELDGGGEQPLVYEYRAPGLNQEQADRIAEKRLEENTRHERTVDVDMPGDLSVDAHMKLTLSGTGTSFDQDYAIDAVEHRIGMGEGYRMSIRSKSKSKKRGK</sequence>
<reference evidence="1" key="1">
    <citation type="journal article" date="2014" name="Int. J. Syst. Evol. Microbiol.">
        <title>Complete genome sequence of Corynebacterium casei LMG S-19264T (=DSM 44701T), isolated from a smear-ripened cheese.</title>
        <authorList>
            <consortium name="US DOE Joint Genome Institute (JGI-PGF)"/>
            <person name="Walter F."/>
            <person name="Albersmeier A."/>
            <person name="Kalinowski J."/>
            <person name="Ruckert C."/>
        </authorList>
    </citation>
    <scope>NUCLEOTIDE SEQUENCE</scope>
    <source>
        <strain evidence="1">CGMCC 1.12214</strain>
    </source>
</reference>
<dbReference type="Proteomes" id="UP000603912">
    <property type="component" value="Unassembled WGS sequence"/>
</dbReference>
<comment type="caution">
    <text evidence="1">The sequence shown here is derived from an EMBL/GenBank/DDBJ whole genome shotgun (WGS) entry which is preliminary data.</text>
</comment>
<dbReference type="AlphaFoldDB" id="A0A917I5Z7"/>
<organism evidence="1 2">
    <name type="scientific">Alsobacter metallidurans</name>
    <dbReference type="NCBI Taxonomy" id="340221"/>
    <lineage>
        <taxon>Bacteria</taxon>
        <taxon>Pseudomonadati</taxon>
        <taxon>Pseudomonadota</taxon>
        <taxon>Alphaproteobacteria</taxon>
        <taxon>Hyphomicrobiales</taxon>
        <taxon>Alsobacteraceae</taxon>
        <taxon>Alsobacter</taxon>
    </lineage>
</organism>
<protein>
    <recommendedName>
        <fullName evidence="3">Phage protein D</fullName>
    </recommendedName>
</protein>
<keyword evidence="2" id="KW-1185">Reference proteome</keyword>
<dbReference type="Gene3D" id="3.55.50.10">
    <property type="entry name" value="Baseplate protein-like domains"/>
    <property type="match status" value="1"/>
</dbReference>